<evidence type="ECO:0000313" key="6">
    <source>
        <dbReference type="Proteomes" id="UP000674938"/>
    </source>
</evidence>
<evidence type="ECO:0000259" key="4">
    <source>
        <dbReference type="Pfam" id="PF08280"/>
    </source>
</evidence>
<dbReference type="PANTHER" id="PTHR30185">
    <property type="entry name" value="CRYPTIC BETA-GLUCOSIDE BGL OPERON ANTITERMINATOR"/>
    <property type="match status" value="1"/>
</dbReference>
<feature type="domain" description="Mga helix-turn-helix" evidence="3">
    <location>
        <begin position="72"/>
        <end position="156"/>
    </location>
</feature>
<sequence>MERLLGKQGIRMLNMITYLYSREWVTLQEISSLTNFNERTLREDIKYLNVHLHPIAIESSKKSGVRLIIPTNYSINYIYYMLLSESIEFSILEAIFFRPYDTADDLAKVLYTSPHVINKAIKRINQVIKKYNFSISSTPIKLIGDEQWITVFFRSYLLEKYDNNIPLDNELIEHVYNAVTSLCQKLGENMKPINRNLLILYVSVRVHRLKQDSSNRYSRKVPSSQSAAVNEFNYELSTYANLNEVNDFFSDICRPSDGQYICLSAEELFSLSAQSARLKEKLDSYSDLLNSIEKKLNFTFHSKKATIFNLYNISLQEEYIIPIIGNKTEFLLNHVKELIPFVYLTVSKIVMEFADHHNVDYTSLLYYVFSSTKEFFTIGRTRQPKLKVALYGRYNNLATTNNWSILTTIFEHQFDITLIESTFEDIREEINQYYDLLITEINDIEVEIDSFCIPFDISTKDIRSLQQYYFDTMNQMKASI</sequence>
<dbReference type="EMBL" id="JAEEGA010000002">
    <property type="protein sequence ID" value="MBP1040225.1"/>
    <property type="molecule type" value="Genomic_DNA"/>
</dbReference>
<feature type="domain" description="M protein trans-acting positive regulator (MGA) HTH" evidence="4">
    <location>
        <begin position="9"/>
        <end position="51"/>
    </location>
</feature>
<protein>
    <submittedName>
        <fullName evidence="5">Helix-turn-helix domain-containing protein</fullName>
    </submittedName>
</protein>
<proteinExistence type="predicted"/>
<dbReference type="AlphaFoldDB" id="A0A940P8U7"/>
<name>A0A940P8U7_9ENTE</name>
<comment type="caution">
    <text evidence="5">The sequence shown here is derived from an EMBL/GenBank/DDBJ whole genome shotgun (WGS) entry which is preliminary data.</text>
</comment>
<evidence type="ECO:0000313" key="5">
    <source>
        <dbReference type="EMBL" id="MBP1040225.1"/>
    </source>
</evidence>
<dbReference type="InterPro" id="IPR007737">
    <property type="entry name" value="Mga_HTH"/>
</dbReference>
<dbReference type="Proteomes" id="UP000674938">
    <property type="component" value="Unassembled WGS sequence"/>
</dbReference>
<dbReference type="RefSeq" id="WP_209525117.1">
    <property type="nucleotide sequence ID" value="NZ_JAEEGA010000002.1"/>
</dbReference>
<dbReference type="InterPro" id="IPR013199">
    <property type="entry name" value="HTH_Mga_DNA-bd_dom"/>
</dbReference>
<evidence type="ECO:0000259" key="3">
    <source>
        <dbReference type="Pfam" id="PF05043"/>
    </source>
</evidence>
<accession>A0A940P8U7</accession>
<dbReference type="Pfam" id="PF08280">
    <property type="entry name" value="HTH_Mga"/>
    <property type="match status" value="1"/>
</dbReference>
<reference evidence="5" key="1">
    <citation type="submission" date="2020-12" db="EMBL/GenBank/DDBJ databases">
        <title>Vagococcus allomyrinae sp. nov. and Enterococcus lavae sp. nov., isolated from the larvae of Allomyrina dichotoma.</title>
        <authorList>
            <person name="Lee S.D."/>
        </authorList>
    </citation>
    <scope>NUCLEOTIDE SEQUENCE</scope>
    <source>
        <strain evidence="5">BWB3-3</strain>
    </source>
</reference>
<keyword evidence="6" id="KW-1185">Reference proteome</keyword>
<evidence type="ECO:0000256" key="2">
    <source>
        <dbReference type="ARBA" id="ARBA00023163"/>
    </source>
</evidence>
<dbReference type="Pfam" id="PF05043">
    <property type="entry name" value="Mga"/>
    <property type="match status" value="1"/>
</dbReference>
<keyword evidence="2" id="KW-0804">Transcription</keyword>
<dbReference type="PANTHER" id="PTHR30185:SF18">
    <property type="entry name" value="TRANSCRIPTIONAL REGULATOR MTLR"/>
    <property type="match status" value="1"/>
</dbReference>
<keyword evidence="1" id="KW-0805">Transcription regulation</keyword>
<evidence type="ECO:0000256" key="1">
    <source>
        <dbReference type="ARBA" id="ARBA00023015"/>
    </source>
</evidence>
<gene>
    <name evidence="5" type="ORF">I6N95_04280</name>
</gene>
<organism evidence="5 6">
    <name type="scientific">Vagococcus allomyrinae</name>
    <dbReference type="NCBI Taxonomy" id="2794353"/>
    <lineage>
        <taxon>Bacteria</taxon>
        <taxon>Bacillati</taxon>
        <taxon>Bacillota</taxon>
        <taxon>Bacilli</taxon>
        <taxon>Lactobacillales</taxon>
        <taxon>Enterococcaceae</taxon>
        <taxon>Vagococcus</taxon>
    </lineage>
</organism>
<dbReference type="InterPro" id="IPR050661">
    <property type="entry name" value="BglG_antiterminators"/>
</dbReference>